<dbReference type="SUPFAM" id="SSF53756">
    <property type="entry name" value="UDP-Glycosyltransferase/glycogen phosphorylase"/>
    <property type="match status" value="1"/>
</dbReference>
<feature type="domain" description="Glycosyl transferase family 1" evidence="2">
    <location>
        <begin position="217"/>
        <end position="381"/>
    </location>
</feature>
<dbReference type="GO" id="GO:0016757">
    <property type="term" value="F:glycosyltransferase activity"/>
    <property type="evidence" value="ECO:0007669"/>
    <property type="project" value="UniProtKB-KW"/>
</dbReference>
<sequence length="432" mass="47844">MHRKRRPMRLLFISLEFADPIFSGNGVWSRSLVRSLLMGDSAVHIVVLCGGTVQADWPAGRDADWGGARLEVLTVPLSLWGRLDRACAWEEFAAGVHLLENHPFDLVMGLDWHSWPVLRAMKSAGLDPRPFVFLNVRVFSKNGGISDEDARFYRDFERECVLAADSVVAQTQLDVESLVSISENFSLPRRPRALHCPLREDLRLLAATPPGSWRGEGNRRYVLCVARLSPEKNVEAFLSMVESLSSQLETLGLVPMLVGAPSVPPDYGEKLISRLMTACPWAKYRAFGPPESLAQLYRESVLLFHGALSEPYGMSLVEAAAFGVPSMVHEKDIGATERLRSNFGESFLVNMGDATSVSRRLAEVLSEPALLEEVGLKARQRALEWSEEAFAGSMLNILHEVWKGEMASLTCGLASSRRFSDSPKSSDCILVE</sequence>
<accession>A0A7S1ABX4</accession>
<dbReference type="Pfam" id="PF00534">
    <property type="entry name" value="Glycos_transf_1"/>
    <property type="match status" value="1"/>
</dbReference>
<dbReference type="InterPro" id="IPR050194">
    <property type="entry name" value="Glycosyltransferase_grp1"/>
</dbReference>
<dbReference type="CDD" id="cd03801">
    <property type="entry name" value="GT4_PimA-like"/>
    <property type="match status" value="1"/>
</dbReference>
<protein>
    <recommendedName>
        <fullName evidence="2">Glycosyl transferase family 1 domain-containing protein</fullName>
    </recommendedName>
</protein>
<reference evidence="3" key="1">
    <citation type="submission" date="2021-01" db="EMBL/GenBank/DDBJ databases">
        <authorList>
            <person name="Corre E."/>
            <person name="Pelletier E."/>
            <person name="Niang G."/>
            <person name="Scheremetjew M."/>
            <person name="Finn R."/>
            <person name="Kale V."/>
            <person name="Holt S."/>
            <person name="Cochrane G."/>
            <person name="Meng A."/>
            <person name="Brown T."/>
            <person name="Cohen L."/>
        </authorList>
    </citation>
    <scope>NUCLEOTIDE SEQUENCE</scope>
</reference>
<dbReference type="PANTHER" id="PTHR45947">
    <property type="entry name" value="SULFOQUINOVOSYL TRANSFERASE SQD2"/>
    <property type="match status" value="1"/>
</dbReference>
<dbReference type="EMBL" id="HBFQ01033355">
    <property type="protein sequence ID" value="CAD8849133.1"/>
    <property type="molecule type" value="Transcribed_RNA"/>
</dbReference>
<dbReference type="AlphaFoldDB" id="A0A7S1ABX4"/>
<name>A0A7S1ABX4_NOCSC</name>
<proteinExistence type="predicted"/>
<organism evidence="3">
    <name type="scientific">Noctiluca scintillans</name>
    <name type="common">Sea sparkle</name>
    <name type="synonym">Red tide dinoflagellate</name>
    <dbReference type="NCBI Taxonomy" id="2966"/>
    <lineage>
        <taxon>Eukaryota</taxon>
        <taxon>Sar</taxon>
        <taxon>Alveolata</taxon>
        <taxon>Dinophyceae</taxon>
        <taxon>Noctilucales</taxon>
        <taxon>Noctilucaceae</taxon>
        <taxon>Noctiluca</taxon>
    </lineage>
</organism>
<evidence type="ECO:0000259" key="2">
    <source>
        <dbReference type="Pfam" id="PF00534"/>
    </source>
</evidence>
<evidence type="ECO:0000256" key="1">
    <source>
        <dbReference type="ARBA" id="ARBA00022676"/>
    </source>
</evidence>
<gene>
    <name evidence="3" type="ORF">NSCI0253_LOCUS23483</name>
</gene>
<dbReference type="PANTHER" id="PTHR45947:SF3">
    <property type="entry name" value="SULFOQUINOVOSYL TRANSFERASE SQD2"/>
    <property type="match status" value="1"/>
</dbReference>
<keyword evidence="1" id="KW-0328">Glycosyltransferase</keyword>
<dbReference type="Gene3D" id="3.40.50.2000">
    <property type="entry name" value="Glycogen Phosphorylase B"/>
    <property type="match status" value="1"/>
</dbReference>
<keyword evidence="1" id="KW-0808">Transferase</keyword>
<evidence type="ECO:0000313" key="3">
    <source>
        <dbReference type="EMBL" id="CAD8849133.1"/>
    </source>
</evidence>
<dbReference type="InterPro" id="IPR001296">
    <property type="entry name" value="Glyco_trans_1"/>
</dbReference>